<dbReference type="Proteomes" id="UP001589609">
    <property type="component" value="Unassembled WGS sequence"/>
</dbReference>
<keyword evidence="1" id="KW-0472">Membrane</keyword>
<evidence type="ECO:0000313" key="2">
    <source>
        <dbReference type="EMBL" id="MFB9760953.1"/>
    </source>
</evidence>
<evidence type="ECO:0000256" key="1">
    <source>
        <dbReference type="SAM" id="Phobius"/>
    </source>
</evidence>
<keyword evidence="3" id="KW-1185">Reference proteome</keyword>
<name>A0ABV5WK11_9BACI</name>
<comment type="caution">
    <text evidence="2">The sequence shown here is derived from an EMBL/GenBank/DDBJ whole genome shotgun (WGS) entry which is preliminary data.</text>
</comment>
<proteinExistence type="predicted"/>
<protein>
    <submittedName>
        <fullName evidence="2">Uncharacterized protein</fullName>
    </submittedName>
</protein>
<organism evidence="2 3">
    <name type="scientific">Ectobacillus funiculus</name>
    <dbReference type="NCBI Taxonomy" id="137993"/>
    <lineage>
        <taxon>Bacteria</taxon>
        <taxon>Bacillati</taxon>
        <taxon>Bacillota</taxon>
        <taxon>Bacilli</taxon>
        <taxon>Bacillales</taxon>
        <taxon>Bacillaceae</taxon>
        <taxon>Ectobacillus</taxon>
    </lineage>
</organism>
<sequence length="162" mass="18740">MADLLDGEVRYYPKQPGSDLEITNVRIISKGSVYSTNYIANIGQSQTESKERKPWELLWTIVAVMFLMLFLRDLIEQVVNPLMFILAVGFGFFAFSLYKSAKNDVPLYFIHVKMTTGDEISLSFKEPKDREEVFDALSKALAFWRIHQTPTTKTRMERFHSS</sequence>
<gene>
    <name evidence="2" type="ORF">ACFFMS_22010</name>
</gene>
<evidence type="ECO:0000313" key="3">
    <source>
        <dbReference type="Proteomes" id="UP001589609"/>
    </source>
</evidence>
<keyword evidence="1" id="KW-0812">Transmembrane</keyword>
<feature type="transmembrane region" description="Helical" evidence="1">
    <location>
        <begin position="57"/>
        <end position="75"/>
    </location>
</feature>
<reference evidence="2 3" key="1">
    <citation type="submission" date="2024-09" db="EMBL/GenBank/DDBJ databases">
        <authorList>
            <person name="Sun Q."/>
            <person name="Mori K."/>
        </authorList>
    </citation>
    <scope>NUCLEOTIDE SEQUENCE [LARGE SCALE GENOMIC DNA]</scope>
    <source>
        <strain evidence="2 3">JCM 11201</strain>
    </source>
</reference>
<feature type="transmembrane region" description="Helical" evidence="1">
    <location>
        <begin position="81"/>
        <end position="98"/>
    </location>
</feature>
<dbReference type="EMBL" id="JBHMAF010000180">
    <property type="protein sequence ID" value="MFB9760953.1"/>
    <property type="molecule type" value="Genomic_DNA"/>
</dbReference>
<dbReference type="RefSeq" id="WP_379951225.1">
    <property type="nucleotide sequence ID" value="NZ_JBHMAF010000180.1"/>
</dbReference>
<accession>A0ABV5WK11</accession>
<keyword evidence="1" id="KW-1133">Transmembrane helix</keyword>